<dbReference type="Proteomes" id="UP000616201">
    <property type="component" value="Unassembled WGS sequence"/>
</dbReference>
<organism evidence="1 2">
    <name type="scientific">Sphingobacterium hungaricum</name>
    <dbReference type="NCBI Taxonomy" id="2082723"/>
    <lineage>
        <taxon>Bacteria</taxon>
        <taxon>Pseudomonadati</taxon>
        <taxon>Bacteroidota</taxon>
        <taxon>Sphingobacteriia</taxon>
        <taxon>Sphingobacteriales</taxon>
        <taxon>Sphingobacteriaceae</taxon>
        <taxon>Sphingobacterium</taxon>
    </lineage>
</organism>
<comment type="caution">
    <text evidence="1">The sequence shown here is derived from an EMBL/GenBank/DDBJ whole genome shotgun (WGS) entry which is preliminary data.</text>
</comment>
<sequence>MKTQKRLFESIREIIPQEDLLVDHIVNVLNISKHQAYARIAGKIWLDLDSGKKLMDFFKIPSENVFGKTGDDVSFQYTDLNMSDFNEYRAYLKHLTGMLNAAKIKKDCTILFLADDIPIFHYMPFPELIFFKLYSWSVDTVGISLTYEAFVKQANTSELKDLFTDLYNAYLDIPSVEVWSQSTIDVILNEIVEYNKFRAFSEHKSVGILLEQVDAIWQNHKIWGSQRKKESGRSFDLFYSGTPALGGKMLLEAEDYSRAVIKLYTINSISTDNMLFIGELRRYMRSVLDRGMLIGASTREKRLEFEHTIESKLEKARKILSFN</sequence>
<dbReference type="AlphaFoldDB" id="A0A928YS36"/>
<gene>
    <name evidence="1" type="ORF">C4F49_14160</name>
</gene>
<dbReference type="EMBL" id="PRDK01000008">
    <property type="protein sequence ID" value="MBE8714825.1"/>
    <property type="molecule type" value="Genomic_DNA"/>
</dbReference>
<evidence type="ECO:0000313" key="1">
    <source>
        <dbReference type="EMBL" id="MBE8714825.1"/>
    </source>
</evidence>
<name>A0A928YS36_9SPHI</name>
<keyword evidence="2" id="KW-1185">Reference proteome</keyword>
<evidence type="ECO:0000313" key="2">
    <source>
        <dbReference type="Proteomes" id="UP000616201"/>
    </source>
</evidence>
<reference evidence="1" key="1">
    <citation type="submission" date="2018-02" db="EMBL/GenBank/DDBJ databases">
        <authorList>
            <person name="Vasarhelyi B.M."/>
            <person name="Deshmukh S."/>
            <person name="Balint B."/>
            <person name="Kukolya J."/>
        </authorList>
    </citation>
    <scope>NUCLEOTIDE SEQUENCE</scope>
    <source>
        <strain evidence="1">KB22</strain>
    </source>
</reference>
<protein>
    <submittedName>
        <fullName evidence="1">Uncharacterized protein</fullName>
    </submittedName>
</protein>
<proteinExistence type="predicted"/>
<accession>A0A928YS36</accession>
<dbReference type="RefSeq" id="WP_196936685.1">
    <property type="nucleotide sequence ID" value="NZ_MU158698.1"/>
</dbReference>